<dbReference type="Proteomes" id="UP000717996">
    <property type="component" value="Unassembled WGS sequence"/>
</dbReference>
<comment type="caution">
    <text evidence="2">The sequence shown here is derived from an EMBL/GenBank/DDBJ whole genome shotgun (WGS) entry which is preliminary data.</text>
</comment>
<evidence type="ECO:0000313" key="2">
    <source>
        <dbReference type="EMBL" id="KAG1540773.1"/>
    </source>
</evidence>
<dbReference type="AlphaFoldDB" id="A0A9P6Y6P3"/>
<gene>
    <name evidence="2" type="ORF">G6F51_008311</name>
</gene>
<reference evidence="2" key="1">
    <citation type="journal article" date="2020" name="Microb. Genom.">
        <title>Genetic diversity of clinical and environmental Mucorales isolates obtained from an investigation of mucormycosis cases among solid organ transplant recipients.</title>
        <authorList>
            <person name="Nguyen M.H."/>
            <person name="Kaul D."/>
            <person name="Muto C."/>
            <person name="Cheng S.J."/>
            <person name="Richter R.A."/>
            <person name="Bruno V.M."/>
            <person name="Liu G."/>
            <person name="Beyhan S."/>
            <person name="Sundermann A.J."/>
            <person name="Mounaud S."/>
            <person name="Pasculle A.W."/>
            <person name="Nierman W.C."/>
            <person name="Driscoll E."/>
            <person name="Cumbie R."/>
            <person name="Clancy C.J."/>
            <person name="Dupont C.L."/>
        </authorList>
    </citation>
    <scope>NUCLEOTIDE SEQUENCE</scope>
    <source>
        <strain evidence="2">GL16</strain>
    </source>
</reference>
<evidence type="ECO:0000256" key="1">
    <source>
        <dbReference type="SAM" id="MobiDB-lite"/>
    </source>
</evidence>
<accession>A0A9P6Y6P3</accession>
<proteinExistence type="predicted"/>
<dbReference type="EMBL" id="JAANIT010001347">
    <property type="protein sequence ID" value="KAG1540773.1"/>
    <property type="molecule type" value="Genomic_DNA"/>
</dbReference>
<name>A0A9P6Y6P3_RHIOR</name>
<organism evidence="2 3">
    <name type="scientific">Rhizopus oryzae</name>
    <name type="common">Mucormycosis agent</name>
    <name type="synonym">Rhizopus arrhizus var. delemar</name>
    <dbReference type="NCBI Taxonomy" id="64495"/>
    <lineage>
        <taxon>Eukaryota</taxon>
        <taxon>Fungi</taxon>
        <taxon>Fungi incertae sedis</taxon>
        <taxon>Mucoromycota</taxon>
        <taxon>Mucoromycotina</taxon>
        <taxon>Mucoromycetes</taxon>
        <taxon>Mucorales</taxon>
        <taxon>Mucorineae</taxon>
        <taxon>Rhizopodaceae</taxon>
        <taxon>Rhizopus</taxon>
    </lineage>
</organism>
<protein>
    <submittedName>
        <fullName evidence="2">Uncharacterized protein</fullName>
    </submittedName>
</protein>
<evidence type="ECO:0000313" key="3">
    <source>
        <dbReference type="Proteomes" id="UP000717996"/>
    </source>
</evidence>
<feature type="region of interest" description="Disordered" evidence="1">
    <location>
        <begin position="53"/>
        <end position="84"/>
    </location>
</feature>
<dbReference type="OrthoDB" id="2259602at2759"/>
<sequence>MNTKQSHHSTLFSFRKSIDSSLKITPPNSFKQRVSSLLTSPVMTSFKGLRRKSKTLEKEEAMSEGDEDRLEPIHVLPTPPTTPSMMSFEKEVKYDLAYRVHEILGSAVEEVDEEIDDDWEQRRNRLQQSLLYQKSFTITFESQ</sequence>